<dbReference type="PANTHER" id="PTHR33789:SF11">
    <property type="entry name" value="OS05G0202300 PROTEIN"/>
    <property type="match status" value="1"/>
</dbReference>
<dbReference type="Proteomes" id="UP000447434">
    <property type="component" value="Chromosome 18"/>
</dbReference>
<sequence length="165" mass="18484">MGEESKAKWEGKAIVELAENSAEQVWPYIEDFCNIHKLIPIDICYKVEGMQGQPGLIRYCATTIKGDDAETTLMNWAKEKLLSIDPVQRCLSYEVNENNMGFKSYVATVKVLAINEDAKVGGCKIEWGFVSDPMEGWRLQDLNSFIDSHLQVMAKNIEAASSEAT</sequence>
<accession>A0A6A4P886</accession>
<keyword evidence="2" id="KW-1185">Reference proteome</keyword>
<dbReference type="InterPro" id="IPR053249">
    <property type="entry name" value="LFS"/>
</dbReference>
<dbReference type="CDD" id="cd07821">
    <property type="entry name" value="PYR_PYL_RCAR_like"/>
    <property type="match status" value="1"/>
</dbReference>
<dbReference type="AlphaFoldDB" id="A0A6A4P886"/>
<dbReference type="EMBL" id="WOCE01000018">
    <property type="protein sequence ID" value="KAE9594987.1"/>
    <property type="molecule type" value="Genomic_DNA"/>
</dbReference>
<dbReference type="OrthoDB" id="1929286at2759"/>
<dbReference type="SUPFAM" id="SSF55961">
    <property type="entry name" value="Bet v1-like"/>
    <property type="match status" value="1"/>
</dbReference>
<gene>
    <name evidence="1" type="ORF">Lalb_Chr18g0059591</name>
</gene>
<dbReference type="Pfam" id="PF10604">
    <property type="entry name" value="Polyketide_cyc2"/>
    <property type="match status" value="1"/>
</dbReference>
<organism evidence="1 2">
    <name type="scientific">Lupinus albus</name>
    <name type="common">White lupine</name>
    <name type="synonym">Lupinus termis</name>
    <dbReference type="NCBI Taxonomy" id="3870"/>
    <lineage>
        <taxon>Eukaryota</taxon>
        <taxon>Viridiplantae</taxon>
        <taxon>Streptophyta</taxon>
        <taxon>Embryophyta</taxon>
        <taxon>Tracheophyta</taxon>
        <taxon>Spermatophyta</taxon>
        <taxon>Magnoliopsida</taxon>
        <taxon>eudicotyledons</taxon>
        <taxon>Gunneridae</taxon>
        <taxon>Pentapetalae</taxon>
        <taxon>rosids</taxon>
        <taxon>fabids</taxon>
        <taxon>Fabales</taxon>
        <taxon>Fabaceae</taxon>
        <taxon>Papilionoideae</taxon>
        <taxon>50 kb inversion clade</taxon>
        <taxon>genistoids sensu lato</taxon>
        <taxon>core genistoids</taxon>
        <taxon>Genisteae</taxon>
        <taxon>Lupinus</taxon>
    </lineage>
</organism>
<dbReference type="InterPro" id="IPR019587">
    <property type="entry name" value="Polyketide_cyclase/dehydratase"/>
</dbReference>
<evidence type="ECO:0000313" key="1">
    <source>
        <dbReference type="EMBL" id="KAE9594987.1"/>
    </source>
</evidence>
<name>A0A6A4P886_LUPAL</name>
<comment type="caution">
    <text evidence="1">The sequence shown here is derived from an EMBL/GenBank/DDBJ whole genome shotgun (WGS) entry which is preliminary data.</text>
</comment>
<dbReference type="GO" id="GO:0004864">
    <property type="term" value="F:protein phosphatase inhibitor activity"/>
    <property type="evidence" value="ECO:0007669"/>
    <property type="project" value="UniProtKB-ARBA"/>
</dbReference>
<dbReference type="Gene3D" id="3.30.530.20">
    <property type="match status" value="1"/>
</dbReference>
<dbReference type="PANTHER" id="PTHR33789">
    <property type="entry name" value="LACHRYMATORY-FACTOR SYNTHASE"/>
    <property type="match status" value="1"/>
</dbReference>
<proteinExistence type="predicted"/>
<evidence type="ECO:0000313" key="2">
    <source>
        <dbReference type="Proteomes" id="UP000447434"/>
    </source>
</evidence>
<dbReference type="FunFam" id="3.30.530.20:FF:000064">
    <property type="entry name" value="Lachrymatory-factor synthase"/>
    <property type="match status" value="1"/>
</dbReference>
<protein>
    <submittedName>
        <fullName evidence="1">Putative polyketide cyclase/dehydrase, START-like domain-containing protein</fullName>
    </submittedName>
</protein>
<dbReference type="InterPro" id="IPR023393">
    <property type="entry name" value="START-like_dom_sf"/>
</dbReference>
<reference evidence="2" key="1">
    <citation type="journal article" date="2020" name="Nat. Commun.">
        <title>Genome sequence of the cluster root forming white lupin.</title>
        <authorList>
            <person name="Hufnagel B."/>
            <person name="Marques A."/>
            <person name="Soriano A."/>
            <person name="Marques L."/>
            <person name="Divol F."/>
            <person name="Doumas P."/>
            <person name="Sallet E."/>
            <person name="Mancinotti D."/>
            <person name="Carrere S."/>
            <person name="Marande W."/>
            <person name="Arribat S."/>
            <person name="Keller J."/>
            <person name="Huneau C."/>
            <person name="Blein T."/>
            <person name="Aime D."/>
            <person name="Laguerre M."/>
            <person name="Taylor J."/>
            <person name="Schubert V."/>
            <person name="Nelson M."/>
            <person name="Geu-Flores F."/>
            <person name="Crespi M."/>
            <person name="Gallardo-Guerrero K."/>
            <person name="Delaux P.-M."/>
            <person name="Salse J."/>
            <person name="Berges H."/>
            <person name="Guyot R."/>
            <person name="Gouzy J."/>
            <person name="Peret B."/>
        </authorList>
    </citation>
    <scope>NUCLEOTIDE SEQUENCE [LARGE SCALE GENOMIC DNA]</scope>
    <source>
        <strain evidence="2">cv. Amiga</strain>
    </source>
</reference>